<accession>A0A2J6QHY2</accession>
<dbReference type="Proteomes" id="UP000235672">
    <property type="component" value="Unassembled WGS sequence"/>
</dbReference>
<sequence length="215" mass="24322">MFETGLLKEFVGHQLDPRISIAQLHDPKELHPISLIGFNLRSVPVTSFSAPLALSEFVEPHDERNLQLLLTPKYGFTDLHMDVPALLGLLGRMRLNYILSNLRFQPRMLARENKFCSVIATSGQIQILNSQLLHHRINDRIIMNPSNFSQIVYYTGADGTLKEELPIPPPSTSNPLLATLSYAWDEPPRPSTPLQSHLLREKRTDIRPIPSGCKE</sequence>
<gene>
    <name evidence="1" type="ORF">NA56DRAFT_744873</name>
</gene>
<dbReference type="AlphaFoldDB" id="A0A2J6QHY2"/>
<dbReference type="STRING" id="1745343.A0A2J6QHY2"/>
<name>A0A2J6QHY2_9HELO</name>
<protein>
    <submittedName>
        <fullName evidence="1">Uncharacterized protein</fullName>
    </submittedName>
</protein>
<evidence type="ECO:0000313" key="2">
    <source>
        <dbReference type="Proteomes" id="UP000235672"/>
    </source>
</evidence>
<organism evidence="1 2">
    <name type="scientific">Hyaloscypha hepaticicola</name>
    <dbReference type="NCBI Taxonomy" id="2082293"/>
    <lineage>
        <taxon>Eukaryota</taxon>
        <taxon>Fungi</taxon>
        <taxon>Dikarya</taxon>
        <taxon>Ascomycota</taxon>
        <taxon>Pezizomycotina</taxon>
        <taxon>Leotiomycetes</taxon>
        <taxon>Helotiales</taxon>
        <taxon>Hyaloscyphaceae</taxon>
        <taxon>Hyaloscypha</taxon>
    </lineage>
</organism>
<reference evidence="1 2" key="1">
    <citation type="submission" date="2016-05" db="EMBL/GenBank/DDBJ databases">
        <title>A degradative enzymes factory behind the ericoid mycorrhizal symbiosis.</title>
        <authorList>
            <consortium name="DOE Joint Genome Institute"/>
            <person name="Martino E."/>
            <person name="Morin E."/>
            <person name="Grelet G."/>
            <person name="Kuo A."/>
            <person name="Kohler A."/>
            <person name="Daghino S."/>
            <person name="Barry K."/>
            <person name="Choi C."/>
            <person name="Cichocki N."/>
            <person name="Clum A."/>
            <person name="Copeland A."/>
            <person name="Hainaut M."/>
            <person name="Haridas S."/>
            <person name="Labutti K."/>
            <person name="Lindquist E."/>
            <person name="Lipzen A."/>
            <person name="Khouja H.-R."/>
            <person name="Murat C."/>
            <person name="Ohm R."/>
            <person name="Olson A."/>
            <person name="Spatafora J."/>
            <person name="Veneault-Fourrey C."/>
            <person name="Henrissat B."/>
            <person name="Grigoriev I."/>
            <person name="Martin F."/>
            <person name="Perotto S."/>
        </authorList>
    </citation>
    <scope>NUCLEOTIDE SEQUENCE [LARGE SCALE GENOMIC DNA]</scope>
    <source>
        <strain evidence="1 2">UAMH 7357</strain>
    </source>
</reference>
<dbReference type="OrthoDB" id="5331193at2759"/>
<evidence type="ECO:0000313" key="1">
    <source>
        <dbReference type="EMBL" id="PMD25870.1"/>
    </source>
</evidence>
<proteinExistence type="predicted"/>
<keyword evidence="2" id="KW-1185">Reference proteome</keyword>
<dbReference type="EMBL" id="KZ613469">
    <property type="protein sequence ID" value="PMD25870.1"/>
    <property type="molecule type" value="Genomic_DNA"/>
</dbReference>